<dbReference type="Gene3D" id="2.60.120.200">
    <property type="match status" value="1"/>
</dbReference>
<comment type="caution">
    <text evidence="2">The sequence shown here is derived from an EMBL/GenBank/DDBJ whole genome shotgun (WGS) entry which is preliminary data.</text>
</comment>
<accession>A0A850LDY7</accession>
<feature type="chain" id="PRO_5033048307" evidence="1">
    <location>
        <begin position="21"/>
        <end position="235"/>
    </location>
</feature>
<dbReference type="RefSeq" id="WP_011047269.1">
    <property type="nucleotide sequence ID" value="NZ_CP076685.1"/>
</dbReference>
<dbReference type="EMBL" id="JABXIY010000008">
    <property type="protein sequence ID" value="NVK95950.1"/>
    <property type="molecule type" value="Genomic_DNA"/>
</dbReference>
<organism evidence="2 3">
    <name type="scientific">Ruegeria pomeroyi</name>
    <dbReference type="NCBI Taxonomy" id="89184"/>
    <lineage>
        <taxon>Bacteria</taxon>
        <taxon>Pseudomonadati</taxon>
        <taxon>Pseudomonadota</taxon>
        <taxon>Alphaproteobacteria</taxon>
        <taxon>Rhodobacterales</taxon>
        <taxon>Roseobacteraceae</taxon>
        <taxon>Ruegeria</taxon>
    </lineage>
</organism>
<feature type="signal peptide" evidence="1">
    <location>
        <begin position="1"/>
        <end position="20"/>
    </location>
</feature>
<dbReference type="Proteomes" id="UP000565723">
    <property type="component" value="Unassembled WGS sequence"/>
</dbReference>
<name>A0A850LDY7_9RHOB</name>
<gene>
    <name evidence="2" type="ORF">HW564_03370</name>
</gene>
<sequence>MYPLFRSLVLLLIAATAAQAAPLVEHHATAPDLMARPDLRLQQQNGTLAPAPDPVGARQVIRARAGAKQAGKVGKAALILPFDPLGPGSRIRVTAELFLPPGTPANSIHLFDLECKFCGQPGNPGLRLYLRHGRLRVDRKKIGGGHAWADDSAPALTSGRWHLVTWDLRLGTDAAPGHSQVYLDGKSVLDNRGRTLPDVPAERAAIDRLQIGITANSNPETVTLYLGAVTLERWP</sequence>
<keyword evidence="1" id="KW-0732">Signal</keyword>
<reference evidence="2 3" key="1">
    <citation type="journal article" date="2020" name="Proc. Natl. Acad. Sci. U.S.A.">
        <title>Ecological drivers of bacterial community assembly in synthetic phycospheres.</title>
        <authorList>
            <person name="Fu H."/>
            <person name="Uchimiya M."/>
            <person name="Gore J."/>
            <person name="Moran M.A."/>
        </authorList>
    </citation>
    <scope>NUCLEOTIDE SEQUENCE [LARGE SCALE GENOMIC DNA]</scope>
    <source>
        <strain evidence="2">HF-Din03</strain>
    </source>
</reference>
<protein>
    <submittedName>
        <fullName evidence="2">Uncharacterized protein</fullName>
    </submittedName>
</protein>
<dbReference type="SUPFAM" id="SSF49899">
    <property type="entry name" value="Concanavalin A-like lectins/glucanases"/>
    <property type="match status" value="1"/>
</dbReference>
<evidence type="ECO:0000256" key="1">
    <source>
        <dbReference type="SAM" id="SignalP"/>
    </source>
</evidence>
<dbReference type="AlphaFoldDB" id="A0A850LDY7"/>
<evidence type="ECO:0000313" key="3">
    <source>
        <dbReference type="Proteomes" id="UP000565723"/>
    </source>
</evidence>
<evidence type="ECO:0000313" key="2">
    <source>
        <dbReference type="EMBL" id="NVK95950.1"/>
    </source>
</evidence>
<proteinExistence type="predicted"/>
<dbReference type="InterPro" id="IPR013320">
    <property type="entry name" value="ConA-like_dom_sf"/>
</dbReference>